<dbReference type="Gene3D" id="3.40.190.10">
    <property type="entry name" value="Periplasmic binding protein-like II"/>
    <property type="match status" value="2"/>
</dbReference>
<dbReference type="PANTHER" id="PTHR30222">
    <property type="entry name" value="SPERMIDINE/PUTRESCINE-BINDING PERIPLASMIC PROTEIN"/>
    <property type="match status" value="1"/>
</dbReference>
<proteinExistence type="predicted"/>
<comment type="caution">
    <text evidence="3">The sequence shown here is derived from an EMBL/GenBank/DDBJ whole genome shotgun (WGS) entry which is preliminary data.</text>
</comment>
<dbReference type="AlphaFoldDB" id="A0A365U6Q6"/>
<keyword evidence="4" id="KW-1185">Reference proteome</keyword>
<evidence type="ECO:0000313" key="4">
    <source>
        <dbReference type="Proteomes" id="UP000253370"/>
    </source>
</evidence>
<dbReference type="EMBL" id="QNTQ01000014">
    <property type="protein sequence ID" value="RBI83823.1"/>
    <property type="molecule type" value="Genomic_DNA"/>
</dbReference>
<name>A0A365U6Q6_9RHOB</name>
<gene>
    <name evidence="3" type="ORF">DRV85_14310</name>
</gene>
<keyword evidence="1 2" id="KW-0732">Signal</keyword>
<accession>A0A365U6Q6</accession>
<protein>
    <recommendedName>
        <fullName evidence="5">Spermidine/putrescine transport system substrate-binding protein</fullName>
    </recommendedName>
</protein>
<dbReference type="Pfam" id="PF13416">
    <property type="entry name" value="SBP_bac_8"/>
    <property type="match status" value="1"/>
</dbReference>
<feature type="chain" id="PRO_5017051108" description="Spermidine/putrescine transport system substrate-binding protein" evidence="2">
    <location>
        <begin position="27"/>
        <end position="365"/>
    </location>
</feature>
<reference evidence="3 4" key="1">
    <citation type="submission" date="2018-07" db="EMBL/GenBank/DDBJ databases">
        <title>Rhodosalinus sp. strain E84T genomic sequence and assembly.</title>
        <authorList>
            <person name="Liu Z.-W."/>
            <person name="Lu D.-C."/>
        </authorList>
    </citation>
    <scope>NUCLEOTIDE SEQUENCE [LARGE SCALE GENOMIC DNA]</scope>
    <source>
        <strain evidence="3 4">E84</strain>
    </source>
</reference>
<dbReference type="SUPFAM" id="SSF53850">
    <property type="entry name" value="Periplasmic binding protein-like II"/>
    <property type="match status" value="1"/>
</dbReference>
<evidence type="ECO:0000256" key="1">
    <source>
        <dbReference type="ARBA" id="ARBA00022729"/>
    </source>
</evidence>
<feature type="signal peptide" evidence="2">
    <location>
        <begin position="1"/>
        <end position="26"/>
    </location>
</feature>
<dbReference type="InterPro" id="IPR006059">
    <property type="entry name" value="SBP"/>
</dbReference>
<evidence type="ECO:0000256" key="2">
    <source>
        <dbReference type="SAM" id="SignalP"/>
    </source>
</evidence>
<dbReference type="RefSeq" id="WP_113290163.1">
    <property type="nucleotide sequence ID" value="NZ_QNTQ01000014.1"/>
</dbReference>
<sequence length="365" mass="40060">MRSGSRTVRTMFFVAVGALTAPPVIAQDLTVTSWGGSYAESQRNAYGQSFEAETGLKIRWEEYGGGLDAVRAQVEAETVQWDVLDVLAADARAGCRAGLFERLPASIFAESGALDDLVVARPNDCVAPNIVWSWVTAWRVAAFPQARPETIADFFDRDAFPGRRAIGAFPQANLEMALVADGVAPGEVYDVLSTDAGVERAFAQLSELGPDLAFWSAGEEPLDLMREGAVAMTTVYNGRIGAARLNGAEGFRTIWDGQVLEEEWFVVPQGAPNREAALAFVAHVAETRQQAAQARWITYGPMRRSALDLIARNEPWFHNGREVLPHLPSTRARLGRSIVLDADWWAENGEEMRARFAAWRREMGS</sequence>
<evidence type="ECO:0008006" key="5">
    <source>
        <dbReference type="Google" id="ProtNLM"/>
    </source>
</evidence>
<organism evidence="3 4">
    <name type="scientific">Rhodosalinus halophilus</name>
    <dbReference type="NCBI Taxonomy" id="2259333"/>
    <lineage>
        <taxon>Bacteria</taxon>
        <taxon>Pseudomonadati</taxon>
        <taxon>Pseudomonadota</taxon>
        <taxon>Alphaproteobacteria</taxon>
        <taxon>Rhodobacterales</taxon>
        <taxon>Paracoccaceae</taxon>
        <taxon>Rhodosalinus</taxon>
    </lineage>
</organism>
<dbReference type="PANTHER" id="PTHR30222:SF2">
    <property type="entry name" value="ABC TRANSPORTER SUBSTRATE-BINDING PROTEIN"/>
    <property type="match status" value="1"/>
</dbReference>
<evidence type="ECO:0000313" key="3">
    <source>
        <dbReference type="EMBL" id="RBI83823.1"/>
    </source>
</evidence>
<dbReference type="Proteomes" id="UP000253370">
    <property type="component" value="Unassembled WGS sequence"/>
</dbReference>